<evidence type="ECO:0000313" key="5">
    <source>
        <dbReference type="EMBL" id="KAH9306285.1"/>
    </source>
</evidence>
<evidence type="ECO:0000256" key="2">
    <source>
        <dbReference type="ARBA" id="ARBA00022729"/>
    </source>
</evidence>
<dbReference type="PANTHER" id="PTHR33138">
    <property type="entry name" value="OS01G0690200 PROTEIN"/>
    <property type="match status" value="1"/>
</dbReference>
<dbReference type="EMBL" id="JAHRHJ020000008">
    <property type="protein sequence ID" value="KAH9306285.1"/>
    <property type="molecule type" value="Genomic_DNA"/>
</dbReference>
<name>A0AA38FMC9_TAXCH</name>
<dbReference type="GO" id="GO:0030247">
    <property type="term" value="F:polysaccharide binding"/>
    <property type="evidence" value="ECO:0007669"/>
    <property type="project" value="InterPro"/>
</dbReference>
<evidence type="ECO:0000259" key="4">
    <source>
        <dbReference type="Pfam" id="PF13947"/>
    </source>
</evidence>
<feature type="chain" id="PRO_5041441809" description="Wall-associated receptor kinase galacturonan-binding domain-containing protein" evidence="3">
    <location>
        <begin position="23"/>
        <end position="244"/>
    </location>
</feature>
<feature type="signal peptide" evidence="3">
    <location>
        <begin position="1"/>
        <end position="22"/>
    </location>
</feature>
<accession>A0AA38FMC9</accession>
<keyword evidence="6" id="KW-1185">Reference proteome</keyword>
<keyword evidence="2 3" id="KW-0732">Signal</keyword>
<gene>
    <name evidence="5" type="ORF">KI387_010689</name>
</gene>
<evidence type="ECO:0000313" key="6">
    <source>
        <dbReference type="Proteomes" id="UP000824469"/>
    </source>
</evidence>
<organism evidence="5 6">
    <name type="scientific">Taxus chinensis</name>
    <name type="common">Chinese yew</name>
    <name type="synonym">Taxus wallichiana var. chinensis</name>
    <dbReference type="NCBI Taxonomy" id="29808"/>
    <lineage>
        <taxon>Eukaryota</taxon>
        <taxon>Viridiplantae</taxon>
        <taxon>Streptophyta</taxon>
        <taxon>Embryophyta</taxon>
        <taxon>Tracheophyta</taxon>
        <taxon>Spermatophyta</taxon>
        <taxon>Pinopsida</taxon>
        <taxon>Pinidae</taxon>
        <taxon>Conifers II</taxon>
        <taxon>Cupressales</taxon>
        <taxon>Taxaceae</taxon>
        <taxon>Taxus</taxon>
    </lineage>
</organism>
<evidence type="ECO:0000256" key="1">
    <source>
        <dbReference type="ARBA" id="ARBA00004167"/>
    </source>
</evidence>
<evidence type="ECO:0000256" key="3">
    <source>
        <dbReference type="SAM" id="SignalP"/>
    </source>
</evidence>
<protein>
    <recommendedName>
        <fullName evidence="4">Wall-associated receptor kinase galacturonan-binding domain-containing protein</fullName>
    </recommendedName>
</protein>
<dbReference type="Pfam" id="PF13947">
    <property type="entry name" value="GUB_WAK_bind"/>
    <property type="match status" value="1"/>
</dbReference>
<comment type="subcellular location">
    <subcellularLocation>
        <location evidence="1">Membrane</location>
        <topology evidence="1">Single-pass membrane protein</topology>
    </subcellularLocation>
</comment>
<dbReference type="PANTHER" id="PTHR33138:SF11">
    <property type="entry name" value="KINASE-LIKE PROTEIN"/>
    <property type="match status" value="1"/>
</dbReference>
<dbReference type="OMA" id="CEGECES"/>
<proteinExistence type="predicted"/>
<feature type="domain" description="Wall-associated receptor kinase galacturonan-binding" evidence="4">
    <location>
        <begin position="24"/>
        <end position="74"/>
    </location>
</feature>
<feature type="non-terminal residue" evidence="5">
    <location>
        <position position="244"/>
    </location>
</feature>
<comment type="caution">
    <text evidence="5">The sequence shown here is derived from an EMBL/GenBank/DDBJ whole genome shotgun (WGS) entry which is preliminary data.</text>
</comment>
<reference evidence="5 6" key="1">
    <citation type="journal article" date="2021" name="Nat. Plants">
        <title>The Taxus genome provides insights into paclitaxel biosynthesis.</title>
        <authorList>
            <person name="Xiong X."/>
            <person name="Gou J."/>
            <person name="Liao Q."/>
            <person name="Li Y."/>
            <person name="Zhou Q."/>
            <person name="Bi G."/>
            <person name="Li C."/>
            <person name="Du R."/>
            <person name="Wang X."/>
            <person name="Sun T."/>
            <person name="Guo L."/>
            <person name="Liang H."/>
            <person name="Lu P."/>
            <person name="Wu Y."/>
            <person name="Zhang Z."/>
            <person name="Ro D.K."/>
            <person name="Shang Y."/>
            <person name="Huang S."/>
            <person name="Yan J."/>
        </authorList>
    </citation>
    <scope>NUCLEOTIDE SEQUENCE [LARGE SCALE GENOMIC DNA]</scope>
    <source>
        <strain evidence="5">Ta-2019</strain>
    </source>
</reference>
<sequence>MEVIHVSLIIISISLLASYCEGECESLRCGNYTLDYPFGRKNSGCGDPALQVECDFEEETPLLNVSGRQYYILEPENNFHMKSMEWYKNRTMKILAKRLLVDQCDLSESIYEQFLKSTQFHIADGYSNLTLGKACVLSNVSELYTMSCNGYRYYNFLSPDSSITCESVFQVPVMNQEIGLLETEPMDQILKGLEITWSARKYCEDCESGHTNCDNRKTQSFCYCRGISYSDKCGNGKSRIAVIL</sequence>
<dbReference type="InterPro" id="IPR025287">
    <property type="entry name" value="WAK_GUB"/>
</dbReference>
<dbReference type="GO" id="GO:0016020">
    <property type="term" value="C:membrane"/>
    <property type="evidence" value="ECO:0007669"/>
    <property type="project" value="UniProtKB-SubCell"/>
</dbReference>
<dbReference type="AlphaFoldDB" id="A0AA38FMC9"/>
<dbReference type="Proteomes" id="UP000824469">
    <property type="component" value="Unassembled WGS sequence"/>
</dbReference>